<proteinExistence type="predicted"/>
<dbReference type="Proteomes" id="UP000003560">
    <property type="component" value="Unassembled WGS sequence"/>
</dbReference>
<feature type="non-terminal residue" evidence="1">
    <location>
        <position position="42"/>
    </location>
</feature>
<evidence type="ECO:0000313" key="1">
    <source>
        <dbReference type="EMBL" id="EEA90052.1"/>
    </source>
</evidence>
<protein>
    <submittedName>
        <fullName evidence="1">Uncharacterized protein</fullName>
    </submittedName>
</protein>
<evidence type="ECO:0000313" key="2">
    <source>
        <dbReference type="Proteomes" id="UP000003560"/>
    </source>
</evidence>
<keyword evidence="2" id="KW-1185">Reference proteome</keyword>
<reference evidence="1 2" key="1">
    <citation type="submission" date="2008-10" db="EMBL/GenBank/DDBJ databases">
        <title>Draft genome sequence of Collinsella stercoris (DSM 13279).</title>
        <authorList>
            <person name="Sudarsanam P."/>
            <person name="Ley R."/>
            <person name="Guruge J."/>
            <person name="Turnbaugh P.J."/>
            <person name="Mahowald M."/>
            <person name="Liep D."/>
            <person name="Gordon J."/>
        </authorList>
    </citation>
    <scope>NUCLEOTIDE SEQUENCE [LARGE SCALE GENOMIC DNA]</scope>
    <source>
        <strain evidence="1 2">DSM 13279</strain>
    </source>
</reference>
<accession>B6GCD3</accession>
<dbReference type="AlphaFoldDB" id="B6GCD3"/>
<gene>
    <name evidence="1" type="ORF">COLSTE_01756</name>
</gene>
<sequence length="42" mass="5141">MRVTYKGNRYELTLLSGMVFKLRQLWFPMRRIARAVRRTILV</sequence>
<name>B6GCD3_9ACTN</name>
<organism evidence="1 2">
    <name type="scientific">Collinsella stercoris DSM 13279</name>
    <dbReference type="NCBI Taxonomy" id="445975"/>
    <lineage>
        <taxon>Bacteria</taxon>
        <taxon>Bacillati</taxon>
        <taxon>Actinomycetota</taxon>
        <taxon>Coriobacteriia</taxon>
        <taxon>Coriobacteriales</taxon>
        <taxon>Coriobacteriaceae</taxon>
        <taxon>Collinsella</taxon>
    </lineage>
</organism>
<dbReference type="EMBL" id="ABXJ01000102">
    <property type="protein sequence ID" value="EEA90052.1"/>
    <property type="molecule type" value="Genomic_DNA"/>
</dbReference>
<dbReference type="HOGENOM" id="CLU_3261992_0_0_11"/>
<comment type="caution">
    <text evidence="1">The sequence shown here is derived from an EMBL/GenBank/DDBJ whole genome shotgun (WGS) entry which is preliminary data.</text>
</comment>
<reference evidence="1 2" key="2">
    <citation type="submission" date="2008-10" db="EMBL/GenBank/DDBJ databases">
        <authorList>
            <person name="Fulton L."/>
            <person name="Clifton S."/>
            <person name="Fulton B."/>
            <person name="Xu J."/>
            <person name="Minx P."/>
            <person name="Pepin K.H."/>
            <person name="Johnson M."/>
            <person name="Thiruvilangam P."/>
            <person name="Bhonagiri V."/>
            <person name="Nash W.E."/>
            <person name="Mardis E.R."/>
            <person name="Wilson R.K."/>
        </authorList>
    </citation>
    <scope>NUCLEOTIDE SEQUENCE [LARGE SCALE GENOMIC DNA]</scope>
    <source>
        <strain evidence="1 2">DSM 13279</strain>
    </source>
</reference>